<evidence type="ECO:0000313" key="9">
    <source>
        <dbReference type="EMBL" id="KAK1594428.1"/>
    </source>
</evidence>
<dbReference type="FunFam" id="2.40.50.140:FF:000034">
    <property type="entry name" value="Eukaryotic translation initiation factor 5A"/>
    <property type="match status" value="1"/>
</dbReference>
<dbReference type="GeneID" id="85435349"/>
<evidence type="ECO:0000256" key="3">
    <source>
        <dbReference type="ARBA" id="ARBA00022490"/>
    </source>
</evidence>
<dbReference type="InterPro" id="IPR012340">
    <property type="entry name" value="NA-bd_OB-fold"/>
</dbReference>
<dbReference type="Pfam" id="PF21485">
    <property type="entry name" value="IF5A-like_N"/>
    <property type="match status" value="1"/>
</dbReference>
<keyword evidence="4" id="KW-0251">Elongation factor</keyword>
<dbReference type="EMBL" id="JAHLJV010000020">
    <property type="protein sequence ID" value="KAK1594428.1"/>
    <property type="molecule type" value="Genomic_DNA"/>
</dbReference>
<dbReference type="NCBIfam" id="TIGR00037">
    <property type="entry name" value="eIF_5A"/>
    <property type="match status" value="1"/>
</dbReference>
<dbReference type="InterPro" id="IPR014722">
    <property type="entry name" value="Rib_uL2_dom2"/>
</dbReference>
<protein>
    <submittedName>
        <fullName evidence="9">Translation protein SH3-like domain-containing protein</fullName>
    </submittedName>
</protein>
<proteinExistence type="inferred from homology"/>
<dbReference type="GO" id="GO:0045901">
    <property type="term" value="P:positive regulation of translational elongation"/>
    <property type="evidence" value="ECO:0007669"/>
    <property type="project" value="InterPro"/>
</dbReference>
<evidence type="ECO:0000259" key="8">
    <source>
        <dbReference type="SMART" id="SM01376"/>
    </source>
</evidence>
<dbReference type="InterPro" id="IPR001884">
    <property type="entry name" value="IF5A-like"/>
</dbReference>
<evidence type="ECO:0000313" key="10">
    <source>
        <dbReference type="Proteomes" id="UP001230504"/>
    </source>
</evidence>
<dbReference type="InterPro" id="IPR008991">
    <property type="entry name" value="Translation_prot_SH3-like_sf"/>
</dbReference>
<dbReference type="CDD" id="cd04468">
    <property type="entry name" value="S1_eIF5A"/>
    <property type="match status" value="1"/>
</dbReference>
<dbReference type="PANTHER" id="PTHR11673">
    <property type="entry name" value="TRANSLATION INITIATION FACTOR 5A FAMILY MEMBER"/>
    <property type="match status" value="1"/>
</dbReference>
<dbReference type="Gene3D" id="2.40.50.140">
    <property type="entry name" value="Nucleic acid-binding proteins"/>
    <property type="match status" value="1"/>
</dbReference>
<keyword evidence="6" id="KW-0648">Protein biosynthesis</keyword>
<dbReference type="GO" id="GO:0003746">
    <property type="term" value="F:translation elongation factor activity"/>
    <property type="evidence" value="ECO:0007669"/>
    <property type="project" value="UniProtKB-KW"/>
</dbReference>
<gene>
    <name evidence="9" type="ORF">LY79DRAFT_156518</name>
</gene>
<dbReference type="InterPro" id="IPR048670">
    <property type="entry name" value="IF5A-like_N"/>
</dbReference>
<reference evidence="9" key="1">
    <citation type="submission" date="2021-06" db="EMBL/GenBank/DDBJ databases">
        <title>Comparative genomics, transcriptomics and evolutionary studies reveal genomic signatures of adaptation to plant cell wall in hemibiotrophic fungi.</title>
        <authorList>
            <consortium name="DOE Joint Genome Institute"/>
            <person name="Baroncelli R."/>
            <person name="Diaz J.F."/>
            <person name="Benocci T."/>
            <person name="Peng M."/>
            <person name="Battaglia E."/>
            <person name="Haridas S."/>
            <person name="Andreopoulos W."/>
            <person name="Labutti K."/>
            <person name="Pangilinan J."/>
            <person name="Floch G.L."/>
            <person name="Makela M.R."/>
            <person name="Henrissat B."/>
            <person name="Grigoriev I.V."/>
            <person name="Crouch J.A."/>
            <person name="De Vries R.P."/>
            <person name="Sukno S.A."/>
            <person name="Thon M.R."/>
        </authorList>
    </citation>
    <scope>NUCLEOTIDE SEQUENCE</scope>
    <source>
        <strain evidence="9">CBS 125086</strain>
    </source>
</reference>
<organism evidence="9 10">
    <name type="scientific">Colletotrichum navitas</name>
    <dbReference type="NCBI Taxonomy" id="681940"/>
    <lineage>
        <taxon>Eukaryota</taxon>
        <taxon>Fungi</taxon>
        <taxon>Dikarya</taxon>
        <taxon>Ascomycota</taxon>
        <taxon>Pezizomycotina</taxon>
        <taxon>Sordariomycetes</taxon>
        <taxon>Hypocreomycetidae</taxon>
        <taxon>Glomerellales</taxon>
        <taxon>Glomerellaceae</taxon>
        <taxon>Colletotrichum</taxon>
        <taxon>Colletotrichum graminicola species complex</taxon>
    </lineage>
</organism>
<keyword evidence="5" id="KW-0694">RNA-binding</keyword>
<feature type="domain" description="Translation initiation factor 5A C-terminal" evidence="8">
    <location>
        <begin position="125"/>
        <end position="194"/>
    </location>
</feature>
<comment type="subcellular location">
    <subcellularLocation>
        <location evidence="1">Cytoplasm</location>
    </subcellularLocation>
</comment>
<dbReference type="Pfam" id="PF01287">
    <property type="entry name" value="eIF-5a"/>
    <property type="match status" value="1"/>
</dbReference>
<dbReference type="AlphaFoldDB" id="A0AAD8Q2C2"/>
<dbReference type="SMART" id="SM01376">
    <property type="entry name" value="eIF-5a"/>
    <property type="match status" value="1"/>
</dbReference>
<evidence type="ECO:0000256" key="1">
    <source>
        <dbReference type="ARBA" id="ARBA00004496"/>
    </source>
</evidence>
<keyword evidence="3" id="KW-0963">Cytoplasm</keyword>
<comment type="caution">
    <text evidence="9">The sequence shown here is derived from an EMBL/GenBank/DDBJ whole genome shotgun (WGS) entry which is preliminary data.</text>
</comment>
<dbReference type="InterPro" id="IPR019769">
    <property type="entry name" value="Trans_elong_IF5A_hypusine_site"/>
</dbReference>
<dbReference type="InterPro" id="IPR020189">
    <property type="entry name" value="IF5A_C"/>
</dbReference>
<dbReference type="GO" id="GO:0005737">
    <property type="term" value="C:cytoplasm"/>
    <property type="evidence" value="ECO:0007669"/>
    <property type="project" value="UniProtKB-SubCell"/>
</dbReference>
<keyword evidence="10" id="KW-1185">Reference proteome</keyword>
<dbReference type="GO" id="GO:0045905">
    <property type="term" value="P:positive regulation of translational termination"/>
    <property type="evidence" value="ECO:0007669"/>
    <property type="project" value="InterPro"/>
</dbReference>
<evidence type="ECO:0000256" key="7">
    <source>
        <dbReference type="ARBA" id="ARBA00023071"/>
    </source>
</evidence>
<dbReference type="RefSeq" id="XP_060415611.1">
    <property type="nucleotide sequence ID" value="XM_060551109.1"/>
</dbReference>
<dbReference type="FunFam" id="2.30.30.30:FF:000007">
    <property type="entry name" value="Eukaryotic translation initiation factor 5A"/>
    <property type="match status" value="1"/>
</dbReference>
<dbReference type="SUPFAM" id="SSF50104">
    <property type="entry name" value="Translation proteins SH3-like domain"/>
    <property type="match status" value="1"/>
</dbReference>
<dbReference type="GO" id="GO:0043022">
    <property type="term" value="F:ribosome binding"/>
    <property type="evidence" value="ECO:0007669"/>
    <property type="project" value="InterPro"/>
</dbReference>
<dbReference type="GO" id="GO:0003723">
    <property type="term" value="F:RNA binding"/>
    <property type="evidence" value="ECO:0007669"/>
    <property type="project" value="UniProtKB-KW"/>
</dbReference>
<dbReference type="SUPFAM" id="SSF50249">
    <property type="entry name" value="Nucleic acid-binding proteins"/>
    <property type="match status" value="1"/>
</dbReference>
<evidence type="ECO:0000256" key="5">
    <source>
        <dbReference type="ARBA" id="ARBA00022884"/>
    </source>
</evidence>
<evidence type="ECO:0000256" key="2">
    <source>
        <dbReference type="ARBA" id="ARBA00006016"/>
    </source>
</evidence>
<dbReference type="PROSITE" id="PS00302">
    <property type="entry name" value="IF5A_HYPUSINE"/>
    <property type="match status" value="1"/>
</dbReference>
<dbReference type="GO" id="GO:0006452">
    <property type="term" value="P:translational frameshifting"/>
    <property type="evidence" value="ECO:0007669"/>
    <property type="project" value="UniProtKB-ARBA"/>
</dbReference>
<keyword evidence="7" id="KW-0385">Hypusine</keyword>
<dbReference type="Proteomes" id="UP001230504">
    <property type="component" value="Unassembled WGS sequence"/>
</dbReference>
<sequence length="200" mass="21988">MQPNRTLDTTNESNPSLRLELHCRHVDACTCPGELHIANVTVQQHEMTFESTDAGASLTFPMQCSALRKNGHVVIKGRPCKIVDMSTSKTGKHGHAKVHLVAIDIFTGKKLEDLSPSTHNMDVPNVSRKEFQLVDISDDGFLSLMNDDGDLKDDVRVPDGEVGEKINRLFKIEEKDTNVVILTAMGEEAAVEAKEAPKQG</sequence>
<evidence type="ECO:0000256" key="4">
    <source>
        <dbReference type="ARBA" id="ARBA00022768"/>
    </source>
</evidence>
<comment type="similarity">
    <text evidence="2">Belongs to the eIF-5A family.</text>
</comment>
<name>A0AAD8Q2C2_9PEZI</name>
<dbReference type="Gene3D" id="2.30.30.30">
    <property type="match status" value="1"/>
</dbReference>
<accession>A0AAD8Q2C2</accession>
<evidence type="ECO:0000256" key="6">
    <source>
        <dbReference type="ARBA" id="ARBA00022917"/>
    </source>
</evidence>